<proteinExistence type="predicted"/>
<reference evidence="2" key="1">
    <citation type="submission" date="2021-06" db="EMBL/GenBank/DDBJ databases">
        <title>Parelaphostrongylus tenuis whole genome reference sequence.</title>
        <authorList>
            <person name="Garwood T.J."/>
            <person name="Larsen P.A."/>
            <person name="Fountain-Jones N.M."/>
            <person name="Garbe J.R."/>
            <person name="Macchietto M.G."/>
            <person name="Kania S.A."/>
            <person name="Gerhold R.W."/>
            <person name="Richards J.E."/>
            <person name="Wolf T.M."/>
        </authorList>
    </citation>
    <scope>NUCLEOTIDE SEQUENCE</scope>
    <source>
        <strain evidence="2">MNPRO001-30</strain>
        <tissue evidence="2">Meninges</tissue>
    </source>
</reference>
<accession>A0AAD5R0U9</accession>
<evidence type="ECO:0000313" key="2">
    <source>
        <dbReference type="EMBL" id="KAJ1367517.1"/>
    </source>
</evidence>
<sequence>MRVGSHRTRNHGDSGIEAPIPLQKHESYRARFWNHCGNKFDEYGHELQSTRPCGLRHSCGMRPPPSTGSRHRPPPTVGGTSFKGPPSLSSSTQ</sequence>
<dbReference type="Proteomes" id="UP001196413">
    <property type="component" value="Unassembled WGS sequence"/>
</dbReference>
<protein>
    <submittedName>
        <fullName evidence="2">Uncharacterized protein</fullName>
    </submittedName>
</protein>
<dbReference type="AlphaFoldDB" id="A0AAD5R0U9"/>
<name>A0AAD5R0U9_PARTN</name>
<dbReference type="EMBL" id="JAHQIW010005936">
    <property type="protein sequence ID" value="KAJ1367517.1"/>
    <property type="molecule type" value="Genomic_DNA"/>
</dbReference>
<evidence type="ECO:0000256" key="1">
    <source>
        <dbReference type="SAM" id="MobiDB-lite"/>
    </source>
</evidence>
<comment type="caution">
    <text evidence="2">The sequence shown here is derived from an EMBL/GenBank/DDBJ whole genome shotgun (WGS) entry which is preliminary data.</text>
</comment>
<evidence type="ECO:0000313" key="3">
    <source>
        <dbReference type="Proteomes" id="UP001196413"/>
    </source>
</evidence>
<feature type="region of interest" description="Disordered" evidence="1">
    <location>
        <begin position="1"/>
        <end position="23"/>
    </location>
</feature>
<gene>
    <name evidence="2" type="ORF">KIN20_028448</name>
</gene>
<organism evidence="2 3">
    <name type="scientific">Parelaphostrongylus tenuis</name>
    <name type="common">Meningeal worm</name>
    <dbReference type="NCBI Taxonomy" id="148309"/>
    <lineage>
        <taxon>Eukaryota</taxon>
        <taxon>Metazoa</taxon>
        <taxon>Ecdysozoa</taxon>
        <taxon>Nematoda</taxon>
        <taxon>Chromadorea</taxon>
        <taxon>Rhabditida</taxon>
        <taxon>Rhabditina</taxon>
        <taxon>Rhabditomorpha</taxon>
        <taxon>Strongyloidea</taxon>
        <taxon>Metastrongylidae</taxon>
        <taxon>Parelaphostrongylus</taxon>
    </lineage>
</organism>
<keyword evidence="3" id="KW-1185">Reference proteome</keyword>
<feature type="region of interest" description="Disordered" evidence="1">
    <location>
        <begin position="52"/>
        <end position="93"/>
    </location>
</feature>